<evidence type="ECO:0000256" key="1">
    <source>
        <dbReference type="PROSITE-ProRule" id="PRU10141"/>
    </source>
</evidence>
<dbReference type="PROSITE" id="PS50011">
    <property type="entry name" value="PROTEIN_KINASE_DOM"/>
    <property type="match status" value="1"/>
</dbReference>
<dbReference type="InterPro" id="IPR017441">
    <property type="entry name" value="Protein_kinase_ATP_BS"/>
</dbReference>
<evidence type="ECO:0000256" key="2">
    <source>
        <dbReference type="SAM" id="MobiDB-lite"/>
    </source>
</evidence>
<feature type="region of interest" description="Disordered" evidence="2">
    <location>
        <begin position="1"/>
        <end position="30"/>
    </location>
</feature>
<dbReference type="Pfam" id="PF00069">
    <property type="entry name" value="Pkinase"/>
    <property type="match status" value="1"/>
</dbReference>
<dbReference type="PROSITE" id="PS00107">
    <property type="entry name" value="PROTEIN_KINASE_ATP"/>
    <property type="match status" value="1"/>
</dbReference>
<evidence type="ECO:0000259" key="3">
    <source>
        <dbReference type="PROSITE" id="PS50011"/>
    </source>
</evidence>
<proteinExistence type="predicted"/>
<feature type="compositionally biased region" description="Basic and acidic residues" evidence="2">
    <location>
        <begin position="18"/>
        <end position="30"/>
    </location>
</feature>
<dbReference type="GO" id="GO:0004672">
    <property type="term" value="F:protein kinase activity"/>
    <property type="evidence" value="ECO:0007669"/>
    <property type="project" value="InterPro"/>
</dbReference>
<dbReference type="Gene3D" id="3.30.200.20">
    <property type="entry name" value="Phosphorylase Kinase, domain 1"/>
    <property type="match status" value="1"/>
</dbReference>
<dbReference type="InterPro" id="IPR011009">
    <property type="entry name" value="Kinase-like_dom_sf"/>
</dbReference>
<keyword evidence="4" id="KW-0418">Kinase</keyword>
<protein>
    <submittedName>
        <fullName evidence="4">Serine/threonine-protein kinase STK11 (Trinotate prediction)</fullName>
    </submittedName>
</protein>
<keyword evidence="4" id="KW-0808">Transferase</keyword>
<dbReference type="AlphaFoldDB" id="A0A6G3MI29"/>
<dbReference type="EMBL" id="GHBP01004421">
    <property type="protein sequence ID" value="NDJ93649.1"/>
    <property type="molecule type" value="Transcribed_RNA"/>
</dbReference>
<dbReference type="GO" id="GO:0005524">
    <property type="term" value="F:ATP binding"/>
    <property type="evidence" value="ECO:0007669"/>
    <property type="project" value="UniProtKB-UniRule"/>
</dbReference>
<keyword evidence="1" id="KW-0067">ATP-binding</keyword>
<sequence>MDENENLLELPQHANGKNGRENGVEQNPDHTHDLGISYMKSMDILLSGSSMETVYISIDVYIMGRFLGSGTYSEVREAIDYTNLCRRAIKLYTKHTVMNKPFGKINLINEIRVLKKYKHKNIIQLYDLIICENTDTV</sequence>
<dbReference type="InterPro" id="IPR000719">
    <property type="entry name" value="Prot_kinase_dom"/>
</dbReference>
<accession>A0A6G3MI29</accession>
<feature type="domain" description="Protein kinase" evidence="3">
    <location>
        <begin position="61"/>
        <end position="137"/>
    </location>
</feature>
<dbReference type="SUPFAM" id="SSF56112">
    <property type="entry name" value="Protein kinase-like (PK-like)"/>
    <property type="match status" value="1"/>
</dbReference>
<reference evidence="4" key="1">
    <citation type="submission" date="2018-11" db="EMBL/GenBank/DDBJ databases">
        <title>Henneguya salminicola genome and transcriptome.</title>
        <authorList>
            <person name="Yahalomi D."/>
            <person name="Atkinson S.D."/>
            <person name="Neuhof M."/>
            <person name="Chang E.S."/>
            <person name="Philippe H."/>
            <person name="Cartwright P."/>
            <person name="Bartholomew J.L."/>
            <person name="Huchon D."/>
        </authorList>
    </citation>
    <scope>NUCLEOTIDE SEQUENCE</scope>
    <source>
        <strain evidence="4">Hz1</strain>
        <tissue evidence="4">Whole</tissue>
    </source>
</reference>
<organism evidence="4">
    <name type="scientific">Henneguya salminicola</name>
    <name type="common">Myxosporean</name>
    <dbReference type="NCBI Taxonomy" id="69463"/>
    <lineage>
        <taxon>Eukaryota</taxon>
        <taxon>Metazoa</taxon>
        <taxon>Cnidaria</taxon>
        <taxon>Myxozoa</taxon>
        <taxon>Myxosporea</taxon>
        <taxon>Bivalvulida</taxon>
        <taxon>Platysporina</taxon>
        <taxon>Myxobolidae</taxon>
        <taxon>Henneguya</taxon>
    </lineage>
</organism>
<evidence type="ECO:0000313" key="4">
    <source>
        <dbReference type="EMBL" id="NDJ93649.1"/>
    </source>
</evidence>
<name>A0A6G3MI29_HENSL</name>
<keyword evidence="1" id="KW-0547">Nucleotide-binding</keyword>
<feature type="binding site" evidence="1">
    <location>
        <position position="90"/>
    </location>
    <ligand>
        <name>ATP</name>
        <dbReference type="ChEBI" id="CHEBI:30616"/>
    </ligand>
</feature>